<sequence>PNNISAWFDGVEPIWKREGVWDLDDNGEPGILKNDYFMSKNGKKINFSEVYLSPYIFKFTEAIRSVMPESIMFIEGSFEKLLRGEDIPFKIPKNSVNASHWYDVATIGTKRPMLKANYDPIAEKPIVGKKNVQSMFIRHLGMIKELSITKWSRVPTIIGEFGLAFDINNKSAYKNFKTEPDTAWETHINALTMYYNALDKNLLNSTQWNYTPDNTNEWGDQWNIEDLSIFSKDQQLNPSDINSGGRAIKGFCRPHFIRC</sequence>
<dbReference type="InterPro" id="IPR017853">
    <property type="entry name" value="GH"/>
</dbReference>
<dbReference type="PANTHER" id="PTHR31308:SF5">
    <property type="entry name" value="ERGOSTERYL-BETA-GLUCOSIDASE"/>
    <property type="match status" value="1"/>
</dbReference>
<evidence type="ECO:0000313" key="1">
    <source>
        <dbReference type="EMBL" id="GAH68636.1"/>
    </source>
</evidence>
<dbReference type="Gene3D" id="3.20.20.80">
    <property type="entry name" value="Glycosidases"/>
    <property type="match status" value="1"/>
</dbReference>
<reference evidence="1" key="1">
    <citation type="journal article" date="2014" name="Front. Microbiol.">
        <title>High frequency of phylogenetically diverse reductive dehalogenase-homologous genes in deep subseafloor sedimentary metagenomes.</title>
        <authorList>
            <person name="Kawai M."/>
            <person name="Futagami T."/>
            <person name="Toyoda A."/>
            <person name="Takaki Y."/>
            <person name="Nishi S."/>
            <person name="Hori S."/>
            <person name="Arai W."/>
            <person name="Tsubouchi T."/>
            <person name="Morono Y."/>
            <person name="Uchiyama I."/>
            <person name="Ito T."/>
            <person name="Fujiyama A."/>
            <person name="Inagaki F."/>
            <person name="Takami H."/>
        </authorList>
    </citation>
    <scope>NUCLEOTIDE SEQUENCE</scope>
    <source>
        <strain evidence="1">Expedition CK06-06</strain>
    </source>
</reference>
<proteinExistence type="predicted"/>
<comment type="caution">
    <text evidence="1">The sequence shown here is derived from an EMBL/GenBank/DDBJ whole genome shotgun (WGS) entry which is preliminary data.</text>
</comment>
<organism evidence="1">
    <name type="scientific">marine sediment metagenome</name>
    <dbReference type="NCBI Taxonomy" id="412755"/>
    <lineage>
        <taxon>unclassified sequences</taxon>
        <taxon>metagenomes</taxon>
        <taxon>ecological metagenomes</taxon>
    </lineage>
</organism>
<dbReference type="AlphaFoldDB" id="X1HEK7"/>
<dbReference type="EMBL" id="BARU01033543">
    <property type="protein sequence ID" value="GAH68636.1"/>
    <property type="molecule type" value="Genomic_DNA"/>
</dbReference>
<feature type="non-terminal residue" evidence="1">
    <location>
        <position position="1"/>
    </location>
</feature>
<dbReference type="InterPro" id="IPR052066">
    <property type="entry name" value="Glycosphingolipid_Hydrolases"/>
</dbReference>
<protein>
    <recommendedName>
        <fullName evidence="2">Glycoside hydrolase family 5 domain-containing protein</fullName>
    </recommendedName>
</protein>
<feature type="non-terminal residue" evidence="1">
    <location>
        <position position="259"/>
    </location>
</feature>
<evidence type="ECO:0008006" key="2">
    <source>
        <dbReference type="Google" id="ProtNLM"/>
    </source>
</evidence>
<accession>X1HEK7</accession>
<dbReference type="PANTHER" id="PTHR31308">
    <property type="match status" value="1"/>
</dbReference>
<name>X1HEK7_9ZZZZ</name>
<dbReference type="SUPFAM" id="SSF51445">
    <property type="entry name" value="(Trans)glycosidases"/>
    <property type="match status" value="1"/>
</dbReference>
<gene>
    <name evidence="1" type="ORF">S03H2_52763</name>
</gene>